<dbReference type="PROSITE" id="PS50172">
    <property type="entry name" value="BRCT"/>
    <property type="match status" value="1"/>
</dbReference>
<evidence type="ECO:0000313" key="4">
    <source>
        <dbReference type="Proteomes" id="UP000749559"/>
    </source>
</evidence>
<keyword evidence="1" id="KW-1133">Transmembrane helix</keyword>
<feature type="transmembrane region" description="Helical" evidence="1">
    <location>
        <begin position="21"/>
        <end position="42"/>
    </location>
</feature>
<comment type="caution">
    <text evidence="3">The sequence shown here is derived from an EMBL/GenBank/DDBJ whole genome shotgun (WGS) entry which is preliminary data.</text>
</comment>
<keyword evidence="1" id="KW-0812">Transmembrane</keyword>
<proteinExistence type="predicted"/>
<keyword evidence="4" id="KW-1185">Reference proteome</keyword>
<gene>
    <name evidence="3" type="ORF">OFUS_LOCUS19848</name>
</gene>
<dbReference type="InterPro" id="IPR001357">
    <property type="entry name" value="BRCT_dom"/>
</dbReference>
<evidence type="ECO:0000259" key="2">
    <source>
        <dbReference type="PROSITE" id="PS50172"/>
    </source>
</evidence>
<protein>
    <recommendedName>
        <fullName evidence="2">BRCT domain-containing protein</fullName>
    </recommendedName>
</protein>
<dbReference type="Proteomes" id="UP000749559">
    <property type="component" value="Unassembled WGS sequence"/>
</dbReference>
<sequence length="3359" mass="373738">MGLFSQLGLLLQKNLLSRIRNPVLLILEVLWPIALFMIIAGMRTSLQPTPKTSCTYNERALPNAGVLPFMQSFVCNIKSTCTDPDAAVDSSGTVDAQKGNRITEIFSQLQPVVSKGDKTLTILKELPNTLDTLEKVVDIIDNTTQLIEQNTFVLRSFFKDPDKVVTYISEDLRILPASLVSELLNATLNVTRIFNLASGNGKGIELIEIVCDPVRFGEFFIFDDPTISVTQISRELCNIDNNLIPNITALVQQQLDVDKLINIAIQVSNVLGDEDAAQIVKDIGELIKLLANTDTGLKIADYEQLLNMAELFNVLSGFVGNLERSQVFDDLNVYADIIMKLDPWLAQWFGDDPVWAGIKQGLEFMQQIVSWTSTASNNVRNVTVSLGDILKDASLDDLANHTLGASEVLAKSTLNMGKYVALMARVATSGDNIGAVVCSTAPGEGLLGVLDSPPNMDRAPLEDFIKALCSADNETLEMFLNQFSYNQITSIIESMNSQANNTIGLPLNFTVILQDAKNIFDSFSKLAEELPLSETFITQIWNNILGVLNGIPLGLNSTMTVDSTLQTILDSLGGLQLVLQTTNDPTTNVLLIVADHFMDTLEIATSIIPDITGYIYRLVTEDDNAGQLVFDILESGPNGTLAVIKALLDPEVLESIIVDPSQLQVKLCNETWFSMYVDVPASMFDNIKSSLCDNLAFPAIIEKIRADVRADDMIASFNKFLEVANLAQVNSSALLGPEYSQRANLARLIERGQELGMRLSTINDGQDLPWENILVKFNETGDWNVIGEALMQEFQFNAISAVIQSLGTQYMVSDLGRITMGNEWMRALHVLVKAMNTNLDIQRGIASVNSQYGRLVYYIQEYGADIVQSLFDGYSEKLAYLTQQDKNVFEILCSSQAEELFTFPKRVPVMEIQWFMCSILNGTQLQMELYEQTYVAWTNMFQQMEFIFNPNSALPPPEDFPWDEAISDGKRFYDYVSSEPPKGIWNTFTELNLTEFINAVSGALAPMASTLAPMLNGTMMTPAMTSEFSNWVDVFVQTMSSIDFVLGNTPGWYEAKQYMDLMNTIMTDWNQMMAKWDESGLQVKDVLGEGSALYYVIESTLDMVPEAMDVLMKAMIQPDQVMNQLMTVSLSGGTLCGTLKLKDMVTFDDPNVADNIQDAFCSLSTNGTNSIMQTLMESPLMKEIVRFSMDPTFERVPLTKVDFNMMGANIKEMLNNMNKLVDKMSKYSMEDLANSISDEFPGLSMSELEGKMMNIMQSNPDLASISIAAGSSLIPLLEQAFGREGWWNMYKVQVYQMNLLLKFINYQVKALNGNSTLNILEYINSSELYRLLRLQALSPDIVDTLLHTVATISSNPAEATKWLDTNALMNVCSNSTVFAHFFSKSPSSSVDQNTLFRVICESITVNETLLLSELTNNLAGFNEYFNSLMNPPANVDLAAILPDFTKTVDEYVQAITSLSTKPFQIEYGLDDKWMNETVWMAIFSRFAQSFLTQSIISTNATTADTLASLFSTGTDLLPYLEPMLAPLLETPGVAENIHRIDAILGFLIQELSTFKGEPKRLAEILAGYPELMKFLRLMDHIPDVAYVTIRTLAMDPGAVTKLTSIQSIEELCSKDLTTILNIPDSIAQNITELFNTMCSLDLNKTLTEATAFSGATTIIDLVNADFSGRGPVDLQEMINKVTTLQALLDELIQGELPIVLDQMWLDPAVWTKVIESISRDLPNEETGVSMLSLAAVESIFPVLEQLLSSMPESRDIWSMIKQQLYQQNLLMKFLNKQIKAITSNSTFNILEYINSNELYRLARIQAISPDIVDTLLRTIAAISSDPAEAAKWTDTNALMRVCVDSAVFDNFFAKAPSTSVNRTTLYKVVCESTMFNETALLMELMNNLEGFREYFNVLTNPPADVDVAKISDFGKTIDEYISIWTSFAESPLMLEYDLQSQWMNQSVWLAILNRFTQAFMPADNQNATNIVDIISEVSAGVLPALQPLLGPLLETPGIKENIHLANAFIDMLHADLTKYIAGGESIDEMVSKYRELPKLLRVLTHLPDVVHVVLRTAIFKPNAISSITSLEQLCTTEPSVLFSIPDSIVQNITDLIGSLCTLDFNQVMIEASDFSGTNDYNALFSANYTALGPINIQEMLDRLLRLQPLVEKVMTGEVSFIANQMWLDPAMWNKIFESLNQDLSNPAFLDSLMSITNQLETVLTNVLSVSAGNMTEMYSGILEALLAASKLTEGLIADPAYLNRLTEQLNSGDLSGLMVVTTQLEQLLATYLVTPDMAEADRYNFAAIQVMLSIVRENIQLVIQGNPLGSIELFYKDSVEFKKLLQVLDSTPELLGVIMHTLVDPQKGGKVSARFQNASIDSIFIVLCGMTDQDLADSFVIPLGYSIDMVSIRDLFCSVNFNAIGGELETAFNNVFNGDPALMSPPNSTTFVNELNSVQTLMTKLISQSMNGSLSTTELQLMGLFNTQRWAEVFNQFFQSVSTPAPIGQEFDFTSLLALQGVIGFLPPEITNPLNNVLHPLNFAMDIAIEKIIGLNNSAIQLKQLFKQSPEITKLIKLLDKSPEITEILLGSVNNPKFIELLSEPNATVVLVNICYNPMFNIDEYLVVPEGRGIDLTALTQEFCKVDITQLAVELDKEFKISMYNPYIMEKMSQPVNFTEVVMKAITLGTLTEQLIQSGIAGGFVVEQWMNETAWLSVLTQYAMQQSVNPLDTSLQGLGLALTPFVEDPMLNPIVSSIEILVKNMNGILGNWPGRTLTLEDVFANEPAWRERVTAVAEFSPDILETILTAQINNPGALYSLALDPEGFKTFCDKNYDLAEIFKLPPNVNISRVKLLICETNETVIWMEAFAKIGGLEIMQLLTAPSGSQTPTGNLTTLLYHIDQFNKIFQNLISNPPNFQVPFIDEAEVSRILQEYVAKLNLMQINDIRKYIPIIESFYQAIEQDALWQQVKPTYDGMKVVLDYVNDMFNMLYINSEEINVARLFKNSSRIAVILESAFNLGPDAVSALLAATFLRQEKAAELASLMPAQVEQLLCNEAKLREYFFLPPSFDTGAFTGALCGINETVLVDELEQNYVQNIMMQINSVVSNPPPMDVRSYLETMIKLYENIAKLFNIKSIKYNDHDIAKFFDVSMEALNNSMVVQYWYNVFLSPTLDTNILASILKSLDGILMLSPELRKSLEGVNIAADILKGRLEGMTELTLDSLLRNATLVKTYLRDVVGVAPNVVESLLAVQLTPAQVNQMVTYPTYIVTFLCQDLALQGASSSVRDKLCAINADDILIELQAEVDVTAFITLVQPDTTFTEPFNWTKLVMNIQMFSTEFPQMLQALQQPTFEKFFNMNQNLTDWLAAWGNLQLPG</sequence>
<reference evidence="3" key="1">
    <citation type="submission" date="2022-03" db="EMBL/GenBank/DDBJ databases">
        <authorList>
            <person name="Martin C."/>
        </authorList>
    </citation>
    <scope>NUCLEOTIDE SEQUENCE</scope>
</reference>
<keyword evidence="1" id="KW-0472">Membrane</keyword>
<evidence type="ECO:0000313" key="3">
    <source>
        <dbReference type="EMBL" id="CAH1795285.1"/>
    </source>
</evidence>
<name>A0A8S4PPN2_OWEFU</name>
<organism evidence="3 4">
    <name type="scientific">Owenia fusiformis</name>
    <name type="common">Polychaete worm</name>
    <dbReference type="NCBI Taxonomy" id="6347"/>
    <lineage>
        <taxon>Eukaryota</taxon>
        <taxon>Metazoa</taxon>
        <taxon>Spiralia</taxon>
        <taxon>Lophotrochozoa</taxon>
        <taxon>Annelida</taxon>
        <taxon>Polychaeta</taxon>
        <taxon>Sedentaria</taxon>
        <taxon>Canalipalpata</taxon>
        <taxon>Sabellida</taxon>
        <taxon>Oweniida</taxon>
        <taxon>Oweniidae</taxon>
        <taxon>Owenia</taxon>
    </lineage>
</organism>
<evidence type="ECO:0000256" key="1">
    <source>
        <dbReference type="SAM" id="Phobius"/>
    </source>
</evidence>
<dbReference type="OrthoDB" id="8061355at2759"/>
<feature type="non-terminal residue" evidence="3">
    <location>
        <position position="3359"/>
    </location>
</feature>
<dbReference type="EMBL" id="CAIIXF020000009">
    <property type="protein sequence ID" value="CAH1795285.1"/>
    <property type="molecule type" value="Genomic_DNA"/>
</dbReference>
<accession>A0A8S4PPN2</accession>
<feature type="domain" description="BRCT" evidence="2">
    <location>
        <begin position="858"/>
        <end position="932"/>
    </location>
</feature>